<feature type="domain" description="AMP-dependent synthetase/ligase" evidence="1">
    <location>
        <begin position="75"/>
        <end position="235"/>
    </location>
</feature>
<reference evidence="2" key="2">
    <citation type="submission" date="2023-06" db="EMBL/GenBank/DDBJ databases">
        <authorList>
            <consortium name="Lawrence Berkeley National Laboratory"/>
            <person name="Haridas S."/>
            <person name="Hensen N."/>
            <person name="Bonometti L."/>
            <person name="Westerberg I."/>
            <person name="Brannstrom I.O."/>
            <person name="Guillou S."/>
            <person name="Cros-Aarteil S."/>
            <person name="Calhoun S."/>
            <person name="Kuo A."/>
            <person name="Mondo S."/>
            <person name="Pangilinan J."/>
            <person name="Riley R."/>
            <person name="LaButti K."/>
            <person name="Andreopoulos B."/>
            <person name="Lipzen A."/>
            <person name="Chen C."/>
            <person name="Yanf M."/>
            <person name="Daum C."/>
            <person name="Ng V."/>
            <person name="Clum A."/>
            <person name="Steindorff A."/>
            <person name="Ohm R."/>
            <person name="Martin F."/>
            <person name="Silar P."/>
            <person name="Natvig D."/>
            <person name="Lalanne C."/>
            <person name="Gautier V."/>
            <person name="Ament-velasquez S.L."/>
            <person name="Kruys A."/>
            <person name="Hutchinson M.I."/>
            <person name="Powell A.J."/>
            <person name="Barry K."/>
            <person name="Miller A.N."/>
            <person name="Grigoriev I.V."/>
            <person name="Debuchy R."/>
            <person name="Gladieux P."/>
            <person name="Thoren M.H."/>
            <person name="Johannesson H."/>
        </authorList>
    </citation>
    <scope>NUCLEOTIDE SEQUENCE</scope>
    <source>
        <strain evidence="2">CBS 232.78</strain>
    </source>
</reference>
<dbReference type="Gene3D" id="3.40.50.12780">
    <property type="entry name" value="N-terminal domain of ligase-like"/>
    <property type="match status" value="2"/>
</dbReference>
<gene>
    <name evidence="2" type="ORF">B0H63DRAFT_515447</name>
</gene>
<keyword evidence="3" id="KW-1185">Reference proteome</keyword>
<dbReference type="InterPro" id="IPR042099">
    <property type="entry name" value="ANL_N_sf"/>
</dbReference>
<dbReference type="GO" id="GO:0006631">
    <property type="term" value="P:fatty acid metabolic process"/>
    <property type="evidence" value="ECO:0007669"/>
    <property type="project" value="TreeGrafter"/>
</dbReference>
<dbReference type="GO" id="GO:0031956">
    <property type="term" value="F:medium-chain fatty acid-CoA ligase activity"/>
    <property type="evidence" value="ECO:0007669"/>
    <property type="project" value="TreeGrafter"/>
</dbReference>
<dbReference type="PANTHER" id="PTHR43201">
    <property type="entry name" value="ACYL-COA SYNTHETASE"/>
    <property type="match status" value="1"/>
</dbReference>
<organism evidence="2 3">
    <name type="scientific">Podospora didyma</name>
    <dbReference type="NCBI Taxonomy" id="330526"/>
    <lineage>
        <taxon>Eukaryota</taxon>
        <taxon>Fungi</taxon>
        <taxon>Dikarya</taxon>
        <taxon>Ascomycota</taxon>
        <taxon>Pezizomycotina</taxon>
        <taxon>Sordariomycetes</taxon>
        <taxon>Sordariomycetidae</taxon>
        <taxon>Sordariales</taxon>
        <taxon>Podosporaceae</taxon>
        <taxon>Podospora</taxon>
    </lineage>
</organism>
<dbReference type="Gene3D" id="3.30.300.30">
    <property type="match status" value="1"/>
</dbReference>
<evidence type="ECO:0000259" key="1">
    <source>
        <dbReference type="Pfam" id="PF00501"/>
    </source>
</evidence>
<sequence>MAGAWPAAAPYQHRHTLEHMKRSYDSLSTFIEPTDRPAFRFHDEKKPISHRTLRGFVDNFTLPIPYAERGPSVRKPVVCIALSNGPILAAVCLAVANRYIAGPVSPAVGAAQFEADVLQSGASCIVTTRADADRLGLEHKFSSSWVGMRKMAVFLVNDRDGQRKALVPERRATAAKQTDDIAIVLFTSGTSGTKKLVPITVQNIVSGVSFVMESWGLTERDVCLNMMPLHHIGGLDIVEQLDLTWYYASPTMHQMILDAADIRQEALAKSRIRLVCNAAGGWLILLAQRLRGTFGCAVLPSYGACPSQLHPSRISWIDLARQALRWDPTWQYWTRKEHCWFLGRWEEFVTAFTSDGWFDTGDIGYLSDDGWLFITGRTKEVINRGGEIISPFEIESAIVSAAKDPNSSISSRVDQALAFSVRHAVLQEVVGVVLFTPPGARRVDLRQLHQALRLSLQQAK</sequence>
<dbReference type="Pfam" id="PF00501">
    <property type="entry name" value="AMP-binding"/>
    <property type="match status" value="1"/>
</dbReference>
<dbReference type="PANTHER" id="PTHR43201:SF10">
    <property type="entry name" value="CARRIER DOMAIN-CONTAINING PROTEIN"/>
    <property type="match status" value="1"/>
</dbReference>
<proteinExistence type="predicted"/>
<dbReference type="EMBL" id="JAULSW010000011">
    <property type="protein sequence ID" value="KAK3367629.1"/>
    <property type="molecule type" value="Genomic_DNA"/>
</dbReference>
<dbReference type="Proteomes" id="UP001285441">
    <property type="component" value="Unassembled WGS sequence"/>
</dbReference>
<reference evidence="2" key="1">
    <citation type="journal article" date="2023" name="Mol. Phylogenet. Evol.">
        <title>Genome-scale phylogeny and comparative genomics of the fungal order Sordariales.</title>
        <authorList>
            <person name="Hensen N."/>
            <person name="Bonometti L."/>
            <person name="Westerberg I."/>
            <person name="Brannstrom I.O."/>
            <person name="Guillou S."/>
            <person name="Cros-Aarteil S."/>
            <person name="Calhoun S."/>
            <person name="Haridas S."/>
            <person name="Kuo A."/>
            <person name="Mondo S."/>
            <person name="Pangilinan J."/>
            <person name="Riley R."/>
            <person name="LaButti K."/>
            <person name="Andreopoulos B."/>
            <person name="Lipzen A."/>
            <person name="Chen C."/>
            <person name="Yan M."/>
            <person name="Daum C."/>
            <person name="Ng V."/>
            <person name="Clum A."/>
            <person name="Steindorff A."/>
            <person name="Ohm R.A."/>
            <person name="Martin F."/>
            <person name="Silar P."/>
            <person name="Natvig D.O."/>
            <person name="Lalanne C."/>
            <person name="Gautier V."/>
            <person name="Ament-Velasquez S.L."/>
            <person name="Kruys A."/>
            <person name="Hutchinson M.I."/>
            <person name="Powell A.J."/>
            <person name="Barry K."/>
            <person name="Miller A.N."/>
            <person name="Grigoriev I.V."/>
            <person name="Debuchy R."/>
            <person name="Gladieux P."/>
            <person name="Hiltunen Thoren M."/>
            <person name="Johannesson H."/>
        </authorList>
    </citation>
    <scope>NUCLEOTIDE SEQUENCE</scope>
    <source>
        <strain evidence="2">CBS 232.78</strain>
    </source>
</reference>
<protein>
    <recommendedName>
        <fullName evidence="1">AMP-dependent synthetase/ligase domain-containing protein</fullName>
    </recommendedName>
</protein>
<evidence type="ECO:0000313" key="2">
    <source>
        <dbReference type="EMBL" id="KAK3367629.1"/>
    </source>
</evidence>
<dbReference type="InterPro" id="IPR000873">
    <property type="entry name" value="AMP-dep_synth/lig_dom"/>
</dbReference>
<name>A0AAE0K093_9PEZI</name>
<evidence type="ECO:0000313" key="3">
    <source>
        <dbReference type="Proteomes" id="UP001285441"/>
    </source>
</evidence>
<dbReference type="InterPro" id="IPR045851">
    <property type="entry name" value="AMP-bd_C_sf"/>
</dbReference>
<dbReference type="SUPFAM" id="SSF56801">
    <property type="entry name" value="Acetyl-CoA synthetase-like"/>
    <property type="match status" value="1"/>
</dbReference>
<accession>A0AAE0K093</accession>
<dbReference type="AlphaFoldDB" id="A0AAE0K093"/>
<comment type="caution">
    <text evidence="2">The sequence shown here is derived from an EMBL/GenBank/DDBJ whole genome shotgun (WGS) entry which is preliminary data.</text>
</comment>